<keyword evidence="3" id="KW-1185">Reference proteome</keyword>
<accession>A0ABQ0DRL9</accession>
<protein>
    <recommendedName>
        <fullName evidence="4">Leucine-rich repeat containing protein</fullName>
    </recommendedName>
</protein>
<organism evidence="2 3">
    <name type="scientific">Entamoeba nuttalli</name>
    <dbReference type="NCBI Taxonomy" id="412467"/>
    <lineage>
        <taxon>Eukaryota</taxon>
        <taxon>Amoebozoa</taxon>
        <taxon>Evosea</taxon>
        <taxon>Archamoebae</taxon>
        <taxon>Mastigamoebida</taxon>
        <taxon>Entamoebidae</taxon>
        <taxon>Entamoeba</taxon>
    </lineage>
</organism>
<dbReference type="EMBL" id="BAAFRS010000254">
    <property type="protein sequence ID" value="GAB1225501.1"/>
    <property type="molecule type" value="Genomic_DNA"/>
</dbReference>
<feature type="region of interest" description="Disordered" evidence="1">
    <location>
        <begin position="645"/>
        <end position="674"/>
    </location>
</feature>
<dbReference type="Proteomes" id="UP001628156">
    <property type="component" value="Unassembled WGS sequence"/>
</dbReference>
<gene>
    <name evidence="2" type="ORF">ENUP19_0254G0003</name>
</gene>
<evidence type="ECO:0000313" key="2">
    <source>
        <dbReference type="EMBL" id="GAB1225501.1"/>
    </source>
</evidence>
<name>A0ABQ0DRL9_9EUKA</name>
<evidence type="ECO:0000256" key="1">
    <source>
        <dbReference type="SAM" id="MobiDB-lite"/>
    </source>
</evidence>
<comment type="caution">
    <text evidence="2">The sequence shown here is derived from an EMBL/GenBank/DDBJ whole genome shotgun (WGS) entry which is preliminary data.</text>
</comment>
<evidence type="ECO:0008006" key="4">
    <source>
        <dbReference type="Google" id="ProtNLM"/>
    </source>
</evidence>
<sequence length="733" mass="86397">MNRIVHPLEKVFLKTIIQYFTDCSTILKFVFINKKCGEVPKMVKKNPFFLKKVERDCNSCVKFIREFKLFPYIDVLTLNCSYFRTFKTHQIMEQVKYIHINEILIKDINFLNGCESKIQELGIIIENETLNLKEFINLQKLFINIKGIITISSVLPNKKQRLELMKLDFMNNNLPSNISNELKEYSLINKIIITTNTKPIENNNNNKIKFFYDGWIEKYETDFICKKIRFLLKRNEEGCDLSELKKVMKKYYPYEIKLNMKDTFNINWKYDLNELRMCKTYEEYFCKRHKGDHDFQDCIDEGYSVSEEYEKEKQMKLKKIDDEFNVEELVKEEINEYEDKKFKEETIKRREKKKEEAEKRRKYFPIIVKTTDIDLSEYTQLKNIETKSDIIGIKAPENYKDGMYLNFNNSNSHLSKRDEQKVFCSIRRNMDFSKESFINAKMIKCKLLQKTLFPSTLKRLTLEDCEVATYKNGSYFQLPKCVTSLTLKGNIDQRALHIERIPLIELQLLETPFVEINPFPQTLTKIKLMDINSSRLMNFKNCTLTSLELVSCVKAGFVLPNLRLFRGDNSNIYIKNIDSIKVRRCELFRCFVNDQEKLICDHLFSFGDICDNHNNPFFETYFEELPISKSVSSLNKSPQLNSSNLSLSTLSSSSPNTQIQLHQPKITPTNPFSRSAIDDSSFPILNVRNELTSYQLPPPTNSNYYSPFTPSSLNYHGTYQHYHSTYSPSLPPK</sequence>
<evidence type="ECO:0000313" key="3">
    <source>
        <dbReference type="Proteomes" id="UP001628156"/>
    </source>
</evidence>
<proteinExistence type="predicted"/>
<feature type="compositionally biased region" description="Low complexity" evidence="1">
    <location>
        <begin position="645"/>
        <end position="658"/>
    </location>
</feature>
<reference evidence="2 3" key="1">
    <citation type="journal article" date="2019" name="PLoS Negl. Trop. Dis.">
        <title>Whole genome sequencing of Entamoeba nuttalli reveals mammalian host-related molecular signatures and a novel octapeptide-repeat surface protein.</title>
        <authorList>
            <person name="Tanaka M."/>
            <person name="Makiuchi T."/>
            <person name="Komiyama T."/>
            <person name="Shiina T."/>
            <person name="Osaki K."/>
            <person name="Tachibana H."/>
        </authorList>
    </citation>
    <scope>NUCLEOTIDE SEQUENCE [LARGE SCALE GENOMIC DNA]</scope>
    <source>
        <strain evidence="2 3">P19-061405</strain>
    </source>
</reference>